<dbReference type="Proteomes" id="UP000318704">
    <property type="component" value="Chromosome"/>
</dbReference>
<gene>
    <name evidence="2" type="ORF">V144x_12860</name>
</gene>
<evidence type="ECO:0000256" key="1">
    <source>
        <dbReference type="SAM" id="MobiDB-lite"/>
    </source>
</evidence>
<evidence type="ECO:0000313" key="2">
    <source>
        <dbReference type="EMBL" id="QDT95838.1"/>
    </source>
</evidence>
<protein>
    <submittedName>
        <fullName evidence="2">Uncharacterized protein</fullName>
    </submittedName>
</protein>
<reference evidence="2 3" key="1">
    <citation type="submission" date="2019-03" db="EMBL/GenBank/DDBJ databases">
        <title>Deep-cultivation of Planctomycetes and their phenomic and genomic characterization uncovers novel biology.</title>
        <authorList>
            <person name="Wiegand S."/>
            <person name="Jogler M."/>
            <person name="Boedeker C."/>
            <person name="Pinto D."/>
            <person name="Vollmers J."/>
            <person name="Rivas-Marin E."/>
            <person name="Kohn T."/>
            <person name="Peeters S.H."/>
            <person name="Heuer A."/>
            <person name="Rast P."/>
            <person name="Oberbeckmann S."/>
            <person name="Bunk B."/>
            <person name="Jeske O."/>
            <person name="Meyerdierks A."/>
            <person name="Storesund J.E."/>
            <person name="Kallscheuer N."/>
            <person name="Luecker S."/>
            <person name="Lage O.M."/>
            <person name="Pohl T."/>
            <person name="Merkel B.J."/>
            <person name="Hornburger P."/>
            <person name="Mueller R.-W."/>
            <person name="Bruemmer F."/>
            <person name="Labrenz M."/>
            <person name="Spormann A.M."/>
            <person name="Op den Camp H."/>
            <person name="Overmann J."/>
            <person name="Amann R."/>
            <person name="Jetten M.S.M."/>
            <person name="Mascher T."/>
            <person name="Medema M.H."/>
            <person name="Devos D.P."/>
            <person name="Kaster A.-K."/>
            <person name="Ovreas L."/>
            <person name="Rohde M."/>
            <person name="Galperin M.Y."/>
            <person name="Jogler C."/>
        </authorList>
    </citation>
    <scope>NUCLEOTIDE SEQUENCE [LARGE SCALE GENOMIC DNA]</scope>
    <source>
        <strain evidence="2 3">V144</strain>
    </source>
</reference>
<accession>A0A517VS40</accession>
<evidence type="ECO:0000313" key="3">
    <source>
        <dbReference type="Proteomes" id="UP000318704"/>
    </source>
</evidence>
<feature type="compositionally biased region" description="Basic and acidic residues" evidence="1">
    <location>
        <begin position="83"/>
        <end position="95"/>
    </location>
</feature>
<sequence>MKGPGLKLDLDVRRLWKCPKTGETIRLSGNVVSKTMQVEGEEVFMQLVEEKRSLYRDPFHFDYFEMPTDDQSSSERAAAAARSLDEPEATQKEVTPEQEVPETSVSLSEKSESEVPQNLEQADDEDEDSFGGGLL</sequence>
<dbReference type="AlphaFoldDB" id="A0A517VS40"/>
<dbReference type="KEGG" id="gaw:V144x_12860"/>
<dbReference type="RefSeq" id="WP_144982961.1">
    <property type="nucleotide sequence ID" value="NZ_CP037920.1"/>
</dbReference>
<organism evidence="2 3">
    <name type="scientific">Gimesia aquarii</name>
    <dbReference type="NCBI Taxonomy" id="2527964"/>
    <lineage>
        <taxon>Bacteria</taxon>
        <taxon>Pseudomonadati</taxon>
        <taxon>Planctomycetota</taxon>
        <taxon>Planctomycetia</taxon>
        <taxon>Planctomycetales</taxon>
        <taxon>Planctomycetaceae</taxon>
        <taxon>Gimesia</taxon>
    </lineage>
</organism>
<feature type="region of interest" description="Disordered" evidence="1">
    <location>
        <begin position="65"/>
        <end position="135"/>
    </location>
</feature>
<name>A0A517VS40_9PLAN</name>
<dbReference type="EMBL" id="CP037920">
    <property type="protein sequence ID" value="QDT95838.1"/>
    <property type="molecule type" value="Genomic_DNA"/>
</dbReference>
<proteinExistence type="predicted"/>